<dbReference type="PROSITE" id="PS00160">
    <property type="entry name" value="ALDOLASE_KDPG_KHG_2"/>
    <property type="match status" value="1"/>
</dbReference>
<keyword evidence="4" id="KW-0456">Lyase</keyword>
<evidence type="ECO:0000256" key="4">
    <source>
        <dbReference type="ARBA" id="ARBA00023239"/>
    </source>
</evidence>
<dbReference type="PANTHER" id="PTHR30246:SF1">
    <property type="entry name" value="2-DEHYDRO-3-DEOXY-6-PHOSPHOGALACTONATE ALDOLASE-RELATED"/>
    <property type="match status" value="1"/>
</dbReference>
<comment type="pathway">
    <text evidence="1">Carbohydrate acid metabolism.</text>
</comment>
<dbReference type="PANTHER" id="PTHR30246">
    <property type="entry name" value="2-KETO-3-DEOXY-6-PHOSPHOGLUCONATE ALDOLASE"/>
    <property type="match status" value="1"/>
</dbReference>
<evidence type="ECO:0000313" key="6">
    <source>
        <dbReference type="EMBL" id="MBK0379662.1"/>
    </source>
</evidence>
<keyword evidence="7" id="KW-1185">Reference proteome</keyword>
<reference evidence="6" key="1">
    <citation type="submission" date="2020-12" db="EMBL/GenBank/DDBJ databases">
        <title>Bacterial novel species Mucilaginibacter sp. SD-g isolated from soil.</title>
        <authorList>
            <person name="Jung H.-Y."/>
        </authorList>
    </citation>
    <scope>NUCLEOTIDE SEQUENCE</scope>
    <source>
        <strain evidence="6">SD-g</strain>
    </source>
</reference>
<dbReference type="SUPFAM" id="SSF51569">
    <property type="entry name" value="Aldolase"/>
    <property type="match status" value="1"/>
</dbReference>
<dbReference type="EMBL" id="JAEHFW010000002">
    <property type="protein sequence ID" value="MBK0379662.1"/>
    <property type="molecule type" value="Genomic_DNA"/>
</dbReference>
<dbReference type="InterPro" id="IPR031338">
    <property type="entry name" value="KDPG/KHG_AS_2"/>
</dbReference>
<gene>
    <name evidence="6" type="ORF">I5M19_10105</name>
</gene>
<evidence type="ECO:0000256" key="1">
    <source>
        <dbReference type="ARBA" id="ARBA00004761"/>
    </source>
</evidence>
<dbReference type="InterPro" id="IPR000887">
    <property type="entry name" value="Aldlse_KDPG_KHG"/>
</dbReference>
<sequence>MMTKEHIKNSIIKQGLLPLFYDASSEGSIAITRALYKAGIRVIEYTNRGANAEGNFAILKKLQQTELPDMLLGIGTVKSKEEATRFINVGADFIIAPLVNPDVATIAQQHDLLWIPGCMTPTEIYKAQLLGATMVKLFPSNILGPGFLSAVKDIFPELAMMPTGGVEMSQQNIGGWFNAGASAVGMGSKLITQAVLENKAYDQLYTEALRAIQLVNNAR</sequence>
<evidence type="ECO:0000256" key="5">
    <source>
        <dbReference type="ARBA" id="ARBA00023277"/>
    </source>
</evidence>
<dbReference type="InterPro" id="IPR013785">
    <property type="entry name" value="Aldolase_TIM"/>
</dbReference>
<comment type="caution">
    <text evidence="6">The sequence shown here is derived from an EMBL/GenBank/DDBJ whole genome shotgun (WGS) entry which is preliminary data.</text>
</comment>
<dbReference type="GO" id="GO:0016829">
    <property type="term" value="F:lyase activity"/>
    <property type="evidence" value="ECO:0007669"/>
    <property type="project" value="UniProtKB-KW"/>
</dbReference>
<comment type="similarity">
    <text evidence="2">Belongs to the KHG/KDPG aldolase family.</text>
</comment>
<evidence type="ECO:0000256" key="2">
    <source>
        <dbReference type="ARBA" id="ARBA00006906"/>
    </source>
</evidence>
<organism evidence="6 7">
    <name type="scientific">Mucilaginibacter segetis</name>
    <dbReference type="NCBI Taxonomy" id="2793071"/>
    <lineage>
        <taxon>Bacteria</taxon>
        <taxon>Pseudomonadati</taxon>
        <taxon>Bacteroidota</taxon>
        <taxon>Sphingobacteriia</taxon>
        <taxon>Sphingobacteriales</taxon>
        <taxon>Sphingobacteriaceae</taxon>
        <taxon>Mucilaginibacter</taxon>
    </lineage>
</organism>
<evidence type="ECO:0000256" key="3">
    <source>
        <dbReference type="ARBA" id="ARBA00011233"/>
    </source>
</evidence>
<dbReference type="Pfam" id="PF01081">
    <property type="entry name" value="Aldolase"/>
    <property type="match status" value="1"/>
</dbReference>
<comment type="subunit">
    <text evidence="3">Homotrimer.</text>
</comment>
<accession>A0A934PU85</accession>
<evidence type="ECO:0000313" key="7">
    <source>
        <dbReference type="Proteomes" id="UP000613193"/>
    </source>
</evidence>
<dbReference type="Proteomes" id="UP000613193">
    <property type="component" value="Unassembled WGS sequence"/>
</dbReference>
<proteinExistence type="inferred from homology"/>
<dbReference type="AlphaFoldDB" id="A0A934PU85"/>
<keyword evidence="5" id="KW-0119">Carbohydrate metabolism</keyword>
<dbReference type="CDD" id="cd00452">
    <property type="entry name" value="KDPG_aldolase"/>
    <property type="match status" value="1"/>
</dbReference>
<dbReference type="RefSeq" id="WP_200066213.1">
    <property type="nucleotide sequence ID" value="NZ_JAEHFW010000002.1"/>
</dbReference>
<protein>
    <submittedName>
        <fullName evidence="6">Bifunctional 4-hydroxy-2-oxoglutarate aldolase/2-dehydro-3-deoxy-phosphogluconate aldolase</fullName>
    </submittedName>
</protein>
<name>A0A934PU85_9SPHI</name>
<dbReference type="Gene3D" id="3.20.20.70">
    <property type="entry name" value="Aldolase class I"/>
    <property type="match status" value="1"/>
</dbReference>